<reference evidence="7 8" key="1">
    <citation type="submission" date="2020-08" db="EMBL/GenBank/DDBJ databases">
        <title>Genomic Encyclopedia of Type Strains, Phase III (KMG-III): the genomes of soil and plant-associated and newly described type strains.</title>
        <authorList>
            <person name="Whitman W."/>
        </authorList>
    </citation>
    <scope>NUCLEOTIDE SEQUENCE [LARGE SCALE GENOMIC DNA]</scope>
    <source>
        <strain evidence="7 8">CECT 8654</strain>
    </source>
</reference>
<dbReference type="InterPro" id="IPR029139">
    <property type="entry name" value="QueF_N"/>
</dbReference>
<evidence type="ECO:0000256" key="5">
    <source>
        <dbReference type="SAM" id="MobiDB-lite"/>
    </source>
</evidence>
<dbReference type="PANTHER" id="PTHR34354:SF1">
    <property type="entry name" value="NADPH-DEPENDENT 7-CYANO-7-DEAZAGUANINE REDUCTASE"/>
    <property type="match status" value="1"/>
</dbReference>
<evidence type="ECO:0000256" key="3">
    <source>
        <dbReference type="ARBA" id="ARBA00022857"/>
    </source>
</evidence>
<dbReference type="PIRSF" id="PIRSF004750">
    <property type="entry name" value="Nitrile_oxidored_YqcD_prd"/>
    <property type="match status" value="1"/>
</dbReference>
<keyword evidence="2" id="KW-0671">Queuosine biosynthesis</keyword>
<comment type="caution">
    <text evidence="7">The sequence shown here is derived from an EMBL/GenBank/DDBJ whole genome shotgun (WGS) entry which is preliminary data.</text>
</comment>
<dbReference type="InterPro" id="IPR043133">
    <property type="entry name" value="GTP-CH-I_C/QueF"/>
</dbReference>
<evidence type="ECO:0000313" key="8">
    <source>
        <dbReference type="Proteomes" id="UP000537130"/>
    </source>
</evidence>
<dbReference type="Pfam" id="PF14819">
    <property type="entry name" value="QueF_N"/>
    <property type="match status" value="1"/>
</dbReference>
<dbReference type="Pfam" id="PF14489">
    <property type="entry name" value="QueF"/>
    <property type="match status" value="1"/>
</dbReference>
<dbReference type="Proteomes" id="UP000537130">
    <property type="component" value="Unassembled WGS sequence"/>
</dbReference>
<feature type="domain" description="NADPH-dependent 7-cyano-7-deazaguanine reductase N-terminal" evidence="6">
    <location>
        <begin position="15"/>
        <end position="123"/>
    </location>
</feature>
<dbReference type="EC" id="1.7.1.13" evidence="7"/>
<evidence type="ECO:0000256" key="4">
    <source>
        <dbReference type="ARBA" id="ARBA00023002"/>
    </source>
</evidence>
<dbReference type="Gene3D" id="3.30.1130.10">
    <property type="match status" value="2"/>
</dbReference>
<proteinExistence type="predicted"/>
<dbReference type="PANTHER" id="PTHR34354">
    <property type="entry name" value="NADPH-DEPENDENT 7-CYANO-7-DEAZAGUANINE REDUCTASE"/>
    <property type="match status" value="1"/>
</dbReference>
<accession>A0A7W4Z4J9</accession>
<gene>
    <name evidence="7" type="ORF">FHR99_000393</name>
</gene>
<keyword evidence="3" id="KW-0521">NADP</keyword>
<keyword evidence="1" id="KW-0963">Cytoplasm</keyword>
<dbReference type="RefSeq" id="WP_183408857.1">
    <property type="nucleotide sequence ID" value="NZ_JACHWY010000001.1"/>
</dbReference>
<evidence type="ECO:0000256" key="1">
    <source>
        <dbReference type="ARBA" id="ARBA00022490"/>
    </source>
</evidence>
<dbReference type="GO" id="GO:0005737">
    <property type="term" value="C:cytoplasm"/>
    <property type="evidence" value="ECO:0007669"/>
    <property type="project" value="InterPro"/>
</dbReference>
<dbReference type="InterPro" id="IPR029500">
    <property type="entry name" value="QueF"/>
</dbReference>
<sequence length="272" mass="30984">MSDYHDLPLGKHTDYPDQYDPGQMRPIARAQGRSSLLPARLSMVGSDLWNAYELSWLDANGKPQVACAQFEFPADSPNMVESKSFKLYLNSLNQARFESPERLRIILTEDLSRVAGARVKVELVLPEQWAEYFAVNSPQGESLDELPLLVLSEQPTAELIRSAGRNGEKRYFSNLFRSCCPVTGQPDWASVEIELKGELPEGESLLAYLTSFRQNNEFHEQCVERIFCDLSQQLSLESLTVYARYTRRGGLDINPLRSSFERARPFQRLARQ</sequence>
<dbReference type="InterPro" id="IPR050084">
    <property type="entry name" value="NADPH_dep_7-cyano-7-deazaG_red"/>
</dbReference>
<dbReference type="NCBIfam" id="TIGR03138">
    <property type="entry name" value="QueF"/>
    <property type="match status" value="1"/>
</dbReference>
<organism evidence="7 8">
    <name type="scientific">Litorivivens lipolytica</name>
    <dbReference type="NCBI Taxonomy" id="1524264"/>
    <lineage>
        <taxon>Bacteria</taxon>
        <taxon>Pseudomonadati</taxon>
        <taxon>Pseudomonadota</taxon>
        <taxon>Gammaproteobacteria</taxon>
        <taxon>Litorivivens</taxon>
    </lineage>
</organism>
<dbReference type="SUPFAM" id="SSF55620">
    <property type="entry name" value="Tetrahydrobiopterin biosynthesis enzymes-like"/>
    <property type="match status" value="1"/>
</dbReference>
<dbReference type="InterPro" id="IPR016428">
    <property type="entry name" value="QueF_type2"/>
</dbReference>
<dbReference type="GO" id="GO:0008616">
    <property type="term" value="P:tRNA queuosine(34) biosynthetic process"/>
    <property type="evidence" value="ECO:0007669"/>
    <property type="project" value="UniProtKB-KW"/>
</dbReference>
<name>A0A7W4Z4J9_9GAMM</name>
<dbReference type="GO" id="GO:0033739">
    <property type="term" value="F:preQ1 synthase activity"/>
    <property type="evidence" value="ECO:0007669"/>
    <property type="project" value="UniProtKB-EC"/>
</dbReference>
<dbReference type="AlphaFoldDB" id="A0A7W4Z4J9"/>
<protein>
    <submittedName>
        <fullName evidence="7">7-cyano-7-deazaguanine reductase</fullName>
        <ecNumber evidence="7">1.7.1.13</ecNumber>
    </submittedName>
</protein>
<keyword evidence="4 7" id="KW-0560">Oxidoreductase</keyword>
<keyword evidence="8" id="KW-1185">Reference proteome</keyword>
<feature type="compositionally biased region" description="Basic and acidic residues" evidence="5">
    <location>
        <begin position="1"/>
        <end position="15"/>
    </location>
</feature>
<dbReference type="EMBL" id="JACHWY010000001">
    <property type="protein sequence ID" value="MBB3046157.1"/>
    <property type="molecule type" value="Genomic_DNA"/>
</dbReference>
<evidence type="ECO:0000256" key="2">
    <source>
        <dbReference type="ARBA" id="ARBA00022785"/>
    </source>
</evidence>
<feature type="region of interest" description="Disordered" evidence="5">
    <location>
        <begin position="1"/>
        <end position="23"/>
    </location>
</feature>
<evidence type="ECO:0000313" key="7">
    <source>
        <dbReference type="EMBL" id="MBB3046157.1"/>
    </source>
</evidence>
<evidence type="ECO:0000259" key="6">
    <source>
        <dbReference type="Pfam" id="PF14819"/>
    </source>
</evidence>